<dbReference type="InterPro" id="IPR026444">
    <property type="entry name" value="Secre_tail"/>
</dbReference>
<dbReference type="EMBL" id="BAAAGF010000002">
    <property type="protein sequence ID" value="GAA0742020.1"/>
    <property type="molecule type" value="Genomic_DNA"/>
</dbReference>
<dbReference type="Gene3D" id="2.60.40.3080">
    <property type="match status" value="1"/>
</dbReference>
<gene>
    <name evidence="4" type="ORF">GCM10009431_13600</name>
</gene>
<feature type="chain" id="PRO_5045271840" description="Secretion system C-terminal sorting domain-containing protein" evidence="2">
    <location>
        <begin position="26"/>
        <end position="251"/>
    </location>
</feature>
<comment type="caution">
    <text evidence="4">The sequence shown here is derived from an EMBL/GenBank/DDBJ whole genome shotgun (WGS) entry which is preliminary data.</text>
</comment>
<organism evidence="4 5">
    <name type="scientific">Gaetbulibacter jejuensis</name>
    <dbReference type="NCBI Taxonomy" id="584607"/>
    <lineage>
        <taxon>Bacteria</taxon>
        <taxon>Pseudomonadati</taxon>
        <taxon>Bacteroidota</taxon>
        <taxon>Flavobacteriia</taxon>
        <taxon>Flavobacteriales</taxon>
        <taxon>Flavobacteriaceae</taxon>
        <taxon>Gaetbulibacter</taxon>
    </lineage>
</organism>
<dbReference type="RefSeq" id="WP_343796895.1">
    <property type="nucleotide sequence ID" value="NZ_BAAAGF010000002.1"/>
</dbReference>
<dbReference type="NCBIfam" id="TIGR04183">
    <property type="entry name" value="Por_Secre_tail"/>
    <property type="match status" value="1"/>
</dbReference>
<sequence length="251" mass="27135">MKNNYTLKTIIALMFFTAFCFNANAQVRLTVVNPSTGEVTMHNYGGTTVDISNYQLCNFPSYNQLSSLTVTQGSLNLAAGADVTVITTVISNPNDAELGLYNSASFASSVAMQDYMQWGSAGHQREVVAVNKGIWTAGTFVNVAPPFEYTGNGGQNGAPFWDTLLGLEDFENISSFSLTPNPTNTVLNLNFSQSAFSGEVAIYNLLGKQVNSKNISNTNLATFDVSSLNSGMYIITVTSESNKESKRFIKN</sequence>
<keyword evidence="5" id="KW-1185">Reference proteome</keyword>
<evidence type="ECO:0000259" key="3">
    <source>
        <dbReference type="Pfam" id="PF18962"/>
    </source>
</evidence>
<feature type="domain" description="Secretion system C-terminal sorting" evidence="3">
    <location>
        <begin position="180"/>
        <end position="249"/>
    </location>
</feature>
<dbReference type="Pfam" id="PF18962">
    <property type="entry name" value="Por_Secre_tail"/>
    <property type="match status" value="1"/>
</dbReference>
<name>A0ABN1JL20_9FLAO</name>
<evidence type="ECO:0000256" key="2">
    <source>
        <dbReference type="SAM" id="SignalP"/>
    </source>
</evidence>
<keyword evidence="1 2" id="KW-0732">Signal</keyword>
<evidence type="ECO:0000313" key="5">
    <source>
        <dbReference type="Proteomes" id="UP001500736"/>
    </source>
</evidence>
<feature type="signal peptide" evidence="2">
    <location>
        <begin position="1"/>
        <end position="25"/>
    </location>
</feature>
<protein>
    <recommendedName>
        <fullName evidence="3">Secretion system C-terminal sorting domain-containing protein</fullName>
    </recommendedName>
</protein>
<accession>A0ABN1JL20</accession>
<reference evidence="4 5" key="1">
    <citation type="journal article" date="2019" name="Int. J. Syst. Evol. Microbiol.">
        <title>The Global Catalogue of Microorganisms (GCM) 10K type strain sequencing project: providing services to taxonomists for standard genome sequencing and annotation.</title>
        <authorList>
            <consortium name="The Broad Institute Genomics Platform"/>
            <consortium name="The Broad Institute Genome Sequencing Center for Infectious Disease"/>
            <person name="Wu L."/>
            <person name="Ma J."/>
        </authorList>
    </citation>
    <scope>NUCLEOTIDE SEQUENCE [LARGE SCALE GENOMIC DNA]</scope>
    <source>
        <strain evidence="4 5">JCM 15976</strain>
    </source>
</reference>
<evidence type="ECO:0000313" key="4">
    <source>
        <dbReference type="EMBL" id="GAA0742020.1"/>
    </source>
</evidence>
<evidence type="ECO:0000256" key="1">
    <source>
        <dbReference type="ARBA" id="ARBA00022729"/>
    </source>
</evidence>
<proteinExistence type="predicted"/>
<dbReference type="Proteomes" id="UP001500736">
    <property type="component" value="Unassembled WGS sequence"/>
</dbReference>